<dbReference type="InterPro" id="IPR003360">
    <property type="entry name" value="US22-like"/>
</dbReference>
<dbReference type="Ensembl" id="ENSXMAT00000025662.1">
    <property type="protein sequence ID" value="ENSXMAP00000034800.1"/>
    <property type="gene ID" value="ENSXMAG00000000358.2"/>
</dbReference>
<reference evidence="2" key="2">
    <citation type="journal article" date="2013" name="Nat. Genet.">
        <title>The genome of the platyfish, Xiphophorus maculatus, provides insights into evolutionary adaptation and several complex traits.</title>
        <authorList>
            <person name="Schartl M."/>
            <person name="Walter R.B."/>
            <person name="Shen Y."/>
            <person name="Garcia T."/>
            <person name="Catchen J."/>
            <person name="Amores A."/>
            <person name="Braasch I."/>
            <person name="Chalopin D."/>
            <person name="Volff J.N."/>
            <person name="Lesch K.P."/>
            <person name="Bisazza A."/>
            <person name="Minx P."/>
            <person name="Hillier L."/>
            <person name="Wilson R.K."/>
            <person name="Fuerstenberg S."/>
            <person name="Boore J."/>
            <person name="Searle S."/>
            <person name="Postlethwait J.H."/>
            <person name="Warren W.C."/>
        </authorList>
    </citation>
    <scope>NUCLEOTIDE SEQUENCE [LARGE SCALE GENOMIC DNA]</scope>
    <source>
        <strain evidence="2">JP 163 A</strain>
    </source>
</reference>
<dbReference type="InParanoid" id="A0A3B5QWT5"/>
<dbReference type="GeneTree" id="ENSGT00390000001663"/>
<dbReference type="AlphaFoldDB" id="A0A3B5QWT5"/>
<dbReference type="OMA" id="MEHIWRR"/>
<dbReference type="Proteomes" id="UP000002852">
    <property type="component" value="Unassembled WGS sequence"/>
</dbReference>
<name>A0A3B5QWT5_XIPMA</name>
<keyword evidence="2" id="KW-1185">Reference proteome</keyword>
<proteinExistence type="predicted"/>
<dbReference type="Pfam" id="PF02393">
    <property type="entry name" value="US22"/>
    <property type="match status" value="1"/>
</dbReference>
<organism evidence="1 2">
    <name type="scientific">Xiphophorus maculatus</name>
    <name type="common">Southern platyfish</name>
    <name type="synonym">Platypoecilus maculatus</name>
    <dbReference type="NCBI Taxonomy" id="8083"/>
    <lineage>
        <taxon>Eukaryota</taxon>
        <taxon>Metazoa</taxon>
        <taxon>Chordata</taxon>
        <taxon>Craniata</taxon>
        <taxon>Vertebrata</taxon>
        <taxon>Euteleostomi</taxon>
        <taxon>Actinopterygii</taxon>
        <taxon>Neopterygii</taxon>
        <taxon>Teleostei</taxon>
        <taxon>Neoteleostei</taxon>
        <taxon>Acanthomorphata</taxon>
        <taxon>Ovalentaria</taxon>
        <taxon>Atherinomorphae</taxon>
        <taxon>Cyprinodontiformes</taxon>
        <taxon>Poeciliidae</taxon>
        <taxon>Poeciliinae</taxon>
        <taxon>Xiphophorus</taxon>
    </lineage>
</organism>
<protein>
    <submittedName>
        <fullName evidence="1">Uncharacterized protein</fullName>
    </submittedName>
</protein>
<reference evidence="1" key="4">
    <citation type="submission" date="2025-09" db="UniProtKB">
        <authorList>
            <consortium name="Ensembl"/>
        </authorList>
    </citation>
    <scope>IDENTIFICATION</scope>
    <source>
        <strain evidence="1">JP 163 A</strain>
    </source>
</reference>
<accession>A0A3B5QWT5</accession>
<reference evidence="2" key="1">
    <citation type="submission" date="2012-01" db="EMBL/GenBank/DDBJ databases">
        <authorList>
            <person name="Walter R."/>
            <person name="Schartl M."/>
            <person name="Warren W."/>
        </authorList>
    </citation>
    <scope>NUCLEOTIDE SEQUENCE [LARGE SCALE GENOMIC DNA]</scope>
    <source>
        <strain evidence="2">JP 163 A</strain>
    </source>
</reference>
<evidence type="ECO:0000313" key="1">
    <source>
        <dbReference type="Ensembl" id="ENSXMAP00000034800.1"/>
    </source>
</evidence>
<evidence type="ECO:0000313" key="2">
    <source>
        <dbReference type="Proteomes" id="UP000002852"/>
    </source>
</evidence>
<sequence>LPTTGSENKDVPEYLAVVSKIVSENRGKEMPLPYPDGPKLTVGPVEDTEYHDRPAVVNAWGKFYLPKTTKMEVIGYVEGTSYPCDQLVLMTCEDQKVYGFDGDELHLVASCLNHMFTEGIADPALQSYYHGEPFKDPLAPLDINLIEHLWTTLQSLVWLMLTHLSTKRSKIFKVEVPSPSSLFHLLCSLQLFHKQ</sequence>
<reference evidence="1" key="3">
    <citation type="submission" date="2025-08" db="UniProtKB">
        <authorList>
            <consortium name="Ensembl"/>
        </authorList>
    </citation>
    <scope>IDENTIFICATION</scope>
    <source>
        <strain evidence="1">JP 163 A</strain>
    </source>
</reference>